<dbReference type="InterPro" id="IPR000253">
    <property type="entry name" value="FHA_dom"/>
</dbReference>
<dbReference type="PROSITE" id="PS00688">
    <property type="entry name" value="SIGMA54_INTERACT_3"/>
    <property type="match status" value="1"/>
</dbReference>
<accession>A0ABZ2K8P2</accession>
<dbReference type="InterPro" id="IPR003593">
    <property type="entry name" value="AAA+_ATPase"/>
</dbReference>
<reference evidence="8 9" key="1">
    <citation type="submission" date="2021-12" db="EMBL/GenBank/DDBJ databases">
        <title>Discovery of the Pendulisporaceae a myxobacterial family with distinct sporulation behavior and unique specialized metabolism.</title>
        <authorList>
            <person name="Garcia R."/>
            <person name="Popoff A."/>
            <person name="Bader C.D."/>
            <person name="Loehr J."/>
            <person name="Walesch S."/>
            <person name="Walt C."/>
            <person name="Boldt J."/>
            <person name="Bunk B."/>
            <person name="Haeckl F.J.F.P.J."/>
            <person name="Gunesch A.P."/>
            <person name="Birkelbach J."/>
            <person name="Nuebel U."/>
            <person name="Pietschmann T."/>
            <person name="Bach T."/>
            <person name="Mueller R."/>
        </authorList>
    </citation>
    <scope>NUCLEOTIDE SEQUENCE [LARGE SCALE GENOMIC DNA]</scope>
    <source>
        <strain evidence="8 9">MSr12523</strain>
    </source>
</reference>
<keyword evidence="1" id="KW-0547">Nucleotide-binding</keyword>
<evidence type="ECO:0000259" key="6">
    <source>
        <dbReference type="PROSITE" id="PS50006"/>
    </source>
</evidence>
<evidence type="ECO:0000313" key="9">
    <source>
        <dbReference type="Proteomes" id="UP001379533"/>
    </source>
</evidence>
<dbReference type="Pfam" id="PF00498">
    <property type="entry name" value="FHA"/>
    <property type="match status" value="1"/>
</dbReference>
<dbReference type="SUPFAM" id="SSF52540">
    <property type="entry name" value="P-loop containing nucleoside triphosphate hydrolases"/>
    <property type="match status" value="1"/>
</dbReference>
<dbReference type="PANTHER" id="PTHR32071:SF122">
    <property type="entry name" value="SIGMA FACTOR"/>
    <property type="match status" value="1"/>
</dbReference>
<feature type="domain" description="FHA" evidence="6">
    <location>
        <begin position="41"/>
        <end position="90"/>
    </location>
</feature>
<dbReference type="InterPro" id="IPR025944">
    <property type="entry name" value="Sigma_54_int_dom_CS"/>
</dbReference>
<dbReference type="PROSITE" id="PS00675">
    <property type="entry name" value="SIGMA54_INTERACT_1"/>
    <property type="match status" value="1"/>
</dbReference>
<name>A0ABZ2K8P2_9BACT</name>
<dbReference type="Gene3D" id="1.10.8.60">
    <property type="match status" value="1"/>
</dbReference>
<dbReference type="CDD" id="cd00009">
    <property type="entry name" value="AAA"/>
    <property type="match status" value="1"/>
</dbReference>
<feature type="domain" description="Sigma-54 factor interaction" evidence="7">
    <location>
        <begin position="130"/>
        <end position="357"/>
    </location>
</feature>
<dbReference type="Gene3D" id="2.60.200.20">
    <property type="match status" value="1"/>
</dbReference>
<dbReference type="InterPro" id="IPR002078">
    <property type="entry name" value="Sigma_54_int"/>
</dbReference>
<dbReference type="SMART" id="SM00240">
    <property type="entry name" value="FHA"/>
    <property type="match status" value="1"/>
</dbReference>
<dbReference type="PROSITE" id="PS50045">
    <property type="entry name" value="SIGMA54_INTERACT_4"/>
    <property type="match status" value="1"/>
</dbReference>
<keyword evidence="9" id="KW-1185">Reference proteome</keyword>
<protein>
    <submittedName>
        <fullName evidence="8">Sigma 54-interacting transcriptional regulator</fullName>
    </submittedName>
</protein>
<dbReference type="CDD" id="cd00060">
    <property type="entry name" value="FHA"/>
    <property type="match status" value="1"/>
</dbReference>
<keyword evidence="5" id="KW-0804">Transcription</keyword>
<dbReference type="InterPro" id="IPR025662">
    <property type="entry name" value="Sigma_54_int_dom_ATP-bd_1"/>
</dbReference>
<keyword evidence="3" id="KW-0805">Transcription regulation</keyword>
<dbReference type="SUPFAM" id="SSF46689">
    <property type="entry name" value="Homeodomain-like"/>
    <property type="match status" value="1"/>
</dbReference>
<dbReference type="Pfam" id="PF00158">
    <property type="entry name" value="Sigma54_activat"/>
    <property type="match status" value="1"/>
</dbReference>
<proteinExistence type="predicted"/>
<evidence type="ECO:0000313" key="8">
    <source>
        <dbReference type="EMBL" id="WXA95036.1"/>
    </source>
</evidence>
<dbReference type="RefSeq" id="WP_394845646.1">
    <property type="nucleotide sequence ID" value="NZ_CP089982.1"/>
</dbReference>
<dbReference type="Pfam" id="PF25601">
    <property type="entry name" value="AAA_lid_14"/>
    <property type="match status" value="1"/>
</dbReference>
<evidence type="ECO:0000256" key="4">
    <source>
        <dbReference type="ARBA" id="ARBA00023125"/>
    </source>
</evidence>
<gene>
    <name evidence="8" type="ORF">LZC95_52525</name>
</gene>
<keyword evidence="4" id="KW-0238">DNA-binding</keyword>
<sequence length="438" mass="48466">MSQSTTLTLIDRRRASLPSLVLVANMASTQEVSRPFGLAPLVVGTGNDCDLIVTDPAVSRRHCLFRITPQGILVRDLQSKNGTFVSNIRVQEAYVAPGHVLQIGGVSLRIRVTGEPSEIPLWPEASFGGALGGSTVMRALFHRLYQAAQSPELVLLRGESGTGKELLARAIHDVSPRADGPFVIFDTAAITPALFEAELFGHVRGAFTGADTDRTGILATADGGTLFLDEIGELPLDQQPKLLRALETKQYRPVGSNEWRSFDARIVAATHRDLHAAVAAGEFRQDLYFRLAVFECMVPPLRERTDDIELLVERFLASEIPARTVLDLPHGALEMLASHHWPGNVRELRNTVSRLLLFPHMGERALEFHGVEGEARRDFDALLGMPWRDARERVIDRFEASYLREKLHAHEGNVARAATDMGISRQLVHRLMVRHGVR</sequence>
<dbReference type="PROSITE" id="PS50006">
    <property type="entry name" value="FHA_DOMAIN"/>
    <property type="match status" value="1"/>
</dbReference>
<dbReference type="InterPro" id="IPR058031">
    <property type="entry name" value="AAA_lid_NorR"/>
</dbReference>
<dbReference type="Gene3D" id="3.40.50.300">
    <property type="entry name" value="P-loop containing nucleotide triphosphate hydrolases"/>
    <property type="match status" value="1"/>
</dbReference>
<dbReference type="EMBL" id="CP089982">
    <property type="protein sequence ID" value="WXA95036.1"/>
    <property type="molecule type" value="Genomic_DNA"/>
</dbReference>
<dbReference type="SUPFAM" id="SSF49879">
    <property type="entry name" value="SMAD/FHA domain"/>
    <property type="match status" value="1"/>
</dbReference>
<dbReference type="InterPro" id="IPR027417">
    <property type="entry name" value="P-loop_NTPase"/>
</dbReference>
<evidence type="ECO:0000256" key="2">
    <source>
        <dbReference type="ARBA" id="ARBA00022840"/>
    </source>
</evidence>
<dbReference type="InterPro" id="IPR009057">
    <property type="entry name" value="Homeodomain-like_sf"/>
</dbReference>
<dbReference type="InterPro" id="IPR008984">
    <property type="entry name" value="SMAD_FHA_dom_sf"/>
</dbReference>
<dbReference type="PROSITE" id="PS00676">
    <property type="entry name" value="SIGMA54_INTERACT_2"/>
    <property type="match status" value="1"/>
</dbReference>
<dbReference type="InterPro" id="IPR025943">
    <property type="entry name" value="Sigma_54_int_dom_ATP-bd_2"/>
</dbReference>
<organism evidence="8 9">
    <name type="scientific">Pendulispora brunnea</name>
    <dbReference type="NCBI Taxonomy" id="2905690"/>
    <lineage>
        <taxon>Bacteria</taxon>
        <taxon>Pseudomonadati</taxon>
        <taxon>Myxococcota</taxon>
        <taxon>Myxococcia</taxon>
        <taxon>Myxococcales</taxon>
        <taxon>Sorangiineae</taxon>
        <taxon>Pendulisporaceae</taxon>
        <taxon>Pendulispora</taxon>
    </lineage>
</organism>
<dbReference type="PANTHER" id="PTHR32071">
    <property type="entry name" value="TRANSCRIPTIONAL REGULATORY PROTEIN"/>
    <property type="match status" value="1"/>
</dbReference>
<evidence type="ECO:0000259" key="7">
    <source>
        <dbReference type="PROSITE" id="PS50045"/>
    </source>
</evidence>
<evidence type="ECO:0000256" key="5">
    <source>
        <dbReference type="ARBA" id="ARBA00023163"/>
    </source>
</evidence>
<dbReference type="SMART" id="SM00382">
    <property type="entry name" value="AAA"/>
    <property type="match status" value="1"/>
</dbReference>
<keyword evidence="2" id="KW-0067">ATP-binding</keyword>
<dbReference type="Proteomes" id="UP001379533">
    <property type="component" value="Chromosome"/>
</dbReference>
<evidence type="ECO:0000256" key="1">
    <source>
        <dbReference type="ARBA" id="ARBA00022741"/>
    </source>
</evidence>
<evidence type="ECO:0000256" key="3">
    <source>
        <dbReference type="ARBA" id="ARBA00023015"/>
    </source>
</evidence>
<dbReference type="Gene3D" id="1.10.10.60">
    <property type="entry name" value="Homeodomain-like"/>
    <property type="match status" value="1"/>
</dbReference>